<evidence type="ECO:0000313" key="4">
    <source>
        <dbReference type="EMBL" id="CAF0975397.1"/>
    </source>
</evidence>
<name>A0A814EY17_ADIRI</name>
<dbReference type="GO" id="GO:0006382">
    <property type="term" value="P:adenosine to inosine editing"/>
    <property type="evidence" value="ECO:0007669"/>
    <property type="project" value="TreeGrafter"/>
</dbReference>
<dbReference type="Proteomes" id="UP000663828">
    <property type="component" value="Unassembled WGS sequence"/>
</dbReference>
<proteinExistence type="predicted"/>
<sequence>MTDSTTSTSSTCDGLVDDRYGFIYRLVFELFTGRKLASNILVSFCAKFKKTLVFNETTSNYNYASHVSIDSVDFPQGLAKSKKEAKAAAARHAIACLLEINEEQLSPEYLGRKQISIDRHGHTLTHSTDTAHQHGLSEKFLNDYAQKLLKFGQDENLLKLKGIKTKIQQSTNDDNNNNKLSEKLYKSDSTSRSTAMKRLADYCKQFSVVADIVMSTDDRTNLPAEKRHFAKVYFGLNKTIIASAHGSTAFDAKSKAADRAMFVLSSRTSTDEPSQSNEKALPSLSLFDQHCQLVADFIKYHRDINTSSIFQTLQHRFYAAFIIKNNQNDLGKVVAFGVGSRCTSPDSIDDDGCVILDCHALVMARRALLKYLYSELHELAHGSPSIRNIFLRPSIGKLYLRNSVSIHLVLSNAPSGDAREYLPSDSNNYLSAYDSAQLKMTGHAPIYESREQGYLRYKYVEGIETIIATHRQRFGLMSCSDKILKWNVLGIQGALLSTLIEPIKISSITHLSGFKQQHTSRAYCCRLNKASSTLDVHHPQIGRPKNVIAPSDELDHQFSYFWSPVHTGELIDASIGRPASGGNSAISKAAFLGEFKQLCLQMCHPCNSHMTYSELKHLNEEYFHRKQVMTSFLEHANFGYWSSDKTHLEQFKYSSNISPITQNN</sequence>
<dbReference type="InterPro" id="IPR014720">
    <property type="entry name" value="dsRBD_dom"/>
</dbReference>
<dbReference type="PROSITE" id="PS50141">
    <property type="entry name" value="A_DEAMIN_EDITASE"/>
    <property type="match status" value="1"/>
</dbReference>
<keyword evidence="1" id="KW-0694">RNA-binding</keyword>
<feature type="domain" description="A to I editase" evidence="3">
    <location>
        <begin position="335"/>
        <end position="651"/>
    </location>
</feature>
<organism evidence="4 5">
    <name type="scientific">Adineta ricciae</name>
    <name type="common">Rotifer</name>
    <dbReference type="NCBI Taxonomy" id="249248"/>
    <lineage>
        <taxon>Eukaryota</taxon>
        <taxon>Metazoa</taxon>
        <taxon>Spiralia</taxon>
        <taxon>Gnathifera</taxon>
        <taxon>Rotifera</taxon>
        <taxon>Eurotatoria</taxon>
        <taxon>Bdelloidea</taxon>
        <taxon>Adinetida</taxon>
        <taxon>Adinetidae</taxon>
        <taxon>Adineta</taxon>
    </lineage>
</organism>
<dbReference type="GO" id="GO:0005730">
    <property type="term" value="C:nucleolus"/>
    <property type="evidence" value="ECO:0007669"/>
    <property type="project" value="TreeGrafter"/>
</dbReference>
<dbReference type="PROSITE" id="PS50137">
    <property type="entry name" value="DS_RBD"/>
    <property type="match status" value="1"/>
</dbReference>
<dbReference type="GO" id="GO:0006396">
    <property type="term" value="P:RNA processing"/>
    <property type="evidence" value="ECO:0007669"/>
    <property type="project" value="InterPro"/>
</dbReference>
<dbReference type="Pfam" id="PF02137">
    <property type="entry name" value="A_deamin"/>
    <property type="match status" value="1"/>
</dbReference>
<dbReference type="InterPro" id="IPR002466">
    <property type="entry name" value="A_deamin"/>
</dbReference>
<comment type="caution">
    <text evidence="4">The sequence shown here is derived from an EMBL/GenBank/DDBJ whole genome shotgun (WGS) entry which is preliminary data.</text>
</comment>
<protein>
    <submittedName>
        <fullName evidence="4">Uncharacterized protein</fullName>
    </submittedName>
</protein>
<dbReference type="GO" id="GO:0005737">
    <property type="term" value="C:cytoplasm"/>
    <property type="evidence" value="ECO:0007669"/>
    <property type="project" value="TreeGrafter"/>
</dbReference>
<evidence type="ECO:0000256" key="1">
    <source>
        <dbReference type="PROSITE-ProRule" id="PRU00266"/>
    </source>
</evidence>
<evidence type="ECO:0000259" key="3">
    <source>
        <dbReference type="PROSITE" id="PS50141"/>
    </source>
</evidence>
<dbReference type="SUPFAM" id="SSF54768">
    <property type="entry name" value="dsRNA-binding domain-like"/>
    <property type="match status" value="1"/>
</dbReference>
<feature type="domain" description="DRBM" evidence="2">
    <location>
        <begin position="63"/>
        <end position="99"/>
    </location>
</feature>
<dbReference type="Gene3D" id="3.30.160.20">
    <property type="match status" value="1"/>
</dbReference>
<accession>A0A814EY17</accession>
<dbReference type="PANTHER" id="PTHR10910:SF145">
    <property type="entry name" value="DOUBLE-STRANDED RNA-SPECIFIC ADENOSINE DEAMINASE-LIKE"/>
    <property type="match status" value="1"/>
</dbReference>
<evidence type="ECO:0000313" key="5">
    <source>
        <dbReference type="Proteomes" id="UP000663828"/>
    </source>
</evidence>
<dbReference type="GO" id="GO:0003725">
    <property type="term" value="F:double-stranded RNA binding"/>
    <property type="evidence" value="ECO:0007669"/>
    <property type="project" value="TreeGrafter"/>
</dbReference>
<reference evidence="4" key="1">
    <citation type="submission" date="2021-02" db="EMBL/GenBank/DDBJ databases">
        <authorList>
            <person name="Nowell W R."/>
        </authorList>
    </citation>
    <scope>NUCLEOTIDE SEQUENCE</scope>
</reference>
<dbReference type="PANTHER" id="PTHR10910">
    <property type="entry name" value="EUKARYOTE SPECIFIC DSRNA BINDING PROTEIN"/>
    <property type="match status" value="1"/>
</dbReference>
<dbReference type="GO" id="GO:0003726">
    <property type="term" value="F:double-stranded RNA adenosine deaminase activity"/>
    <property type="evidence" value="ECO:0007669"/>
    <property type="project" value="TreeGrafter"/>
</dbReference>
<evidence type="ECO:0000259" key="2">
    <source>
        <dbReference type="PROSITE" id="PS50137"/>
    </source>
</evidence>
<dbReference type="AlphaFoldDB" id="A0A814EY17"/>
<gene>
    <name evidence="4" type="ORF">XAT740_LOCUS11894</name>
</gene>
<dbReference type="SMART" id="SM00552">
    <property type="entry name" value="ADEAMc"/>
    <property type="match status" value="1"/>
</dbReference>
<keyword evidence="5" id="KW-1185">Reference proteome</keyword>
<dbReference type="EMBL" id="CAJNOR010000662">
    <property type="protein sequence ID" value="CAF0975397.1"/>
    <property type="molecule type" value="Genomic_DNA"/>
</dbReference>
<dbReference type="GO" id="GO:0008251">
    <property type="term" value="F:tRNA-specific adenosine deaminase activity"/>
    <property type="evidence" value="ECO:0007669"/>
    <property type="project" value="TreeGrafter"/>
</dbReference>